<dbReference type="EMBL" id="HG529522">
    <property type="protein sequence ID" value="CDI51949.1"/>
    <property type="molecule type" value="Genomic_DNA"/>
</dbReference>
<dbReference type="PANTHER" id="PTHR14097">
    <property type="entry name" value="OXIDOREDUCTASE HTATIP2"/>
    <property type="match status" value="1"/>
</dbReference>
<evidence type="ECO:0008006" key="4">
    <source>
        <dbReference type="Google" id="ProtNLM"/>
    </source>
</evidence>
<accession>A0A077R4W2</accession>
<proteinExistence type="inferred from homology"/>
<evidence type="ECO:0000256" key="1">
    <source>
        <dbReference type="ARBA" id="ARBA00004450"/>
    </source>
</evidence>
<dbReference type="Gene3D" id="3.40.50.720">
    <property type="entry name" value="NAD(P)-binding Rossmann-like Domain"/>
    <property type="match status" value="1"/>
</dbReference>
<dbReference type="InterPro" id="IPR036291">
    <property type="entry name" value="NAD(P)-bd_dom_sf"/>
</dbReference>
<dbReference type="SUPFAM" id="SSF51735">
    <property type="entry name" value="NAD(P)-binding Rossmann-fold domains"/>
    <property type="match status" value="1"/>
</dbReference>
<dbReference type="PANTHER" id="PTHR14097:SF7">
    <property type="entry name" value="OXIDOREDUCTASE HTATIP2"/>
    <property type="match status" value="1"/>
</dbReference>
<organism evidence="3">
    <name type="scientific">Melanopsichium pennsylvanicum 4</name>
    <dbReference type="NCBI Taxonomy" id="1398559"/>
    <lineage>
        <taxon>Eukaryota</taxon>
        <taxon>Fungi</taxon>
        <taxon>Dikarya</taxon>
        <taxon>Basidiomycota</taxon>
        <taxon>Ustilaginomycotina</taxon>
        <taxon>Ustilaginomycetes</taxon>
        <taxon>Ustilaginales</taxon>
        <taxon>Ustilaginaceae</taxon>
        <taxon>Melanopsichium</taxon>
    </lineage>
</organism>
<dbReference type="GO" id="GO:0051170">
    <property type="term" value="P:import into nucleus"/>
    <property type="evidence" value="ECO:0007669"/>
    <property type="project" value="TreeGrafter"/>
</dbReference>
<comment type="similarity">
    <text evidence="2">Belongs to the FMP52 family.</text>
</comment>
<comment type="subcellular location">
    <subcellularLocation>
        <location evidence="1">Mitochondrion outer membrane</location>
        <topology evidence="1">Peripheral membrane protein</topology>
    </subcellularLocation>
</comment>
<evidence type="ECO:0000256" key="2">
    <source>
        <dbReference type="ARBA" id="ARBA00006617"/>
    </source>
</evidence>
<evidence type="ECO:0000313" key="3">
    <source>
        <dbReference type="EMBL" id="CDI51949.1"/>
    </source>
</evidence>
<dbReference type="AlphaFoldDB" id="A0A077R4W2"/>
<name>A0A077R4W2_9BASI</name>
<sequence>MPTSARSSGTAVIIGASGAVGKPLLTTLLSSTSPYSTVYSFARRPHPSPPTSASNIAFKEVIVNFDKLHNGDESEVAKLSSISSEVNAVFITMGTTRAAAGSMAEFEKIDRGYVLSCAKALLDPSQSDATLVYCSSGGSSSSSWFPYLKSKGRTEEGLAALYKNTIIFHPGFLQNAHRSQTRLLEKMFEPAMNLASKFTDSVAAPVESVAKAMVQAAKLGVQSLLAKSLAQQPPSSFNTQGASTNDTTVIVENQAVLKLAQEHDASRG</sequence>
<dbReference type="GO" id="GO:0005741">
    <property type="term" value="C:mitochondrial outer membrane"/>
    <property type="evidence" value="ECO:0007669"/>
    <property type="project" value="UniProtKB-SubCell"/>
</dbReference>
<reference evidence="3" key="1">
    <citation type="journal article" date="2014" name="Genome Biol. Evol.">
        <title>Gene Loss Rather Than Gene Gain Is Associated with a Host Jump from Monocots to Dicots in the Smut Fungus Melanopsichium pennsylvanicum.</title>
        <authorList>
            <person name="Sharma R."/>
            <person name="Mishra B."/>
            <person name="Runge F."/>
            <person name="Thines M."/>
        </authorList>
    </citation>
    <scope>NUCLEOTIDE SEQUENCE</scope>
    <source>
        <strain evidence="3">4</strain>
    </source>
</reference>
<protein>
    <recommendedName>
        <fullName evidence="4">NAD(P)-binding domain-containing protein</fullName>
    </recommendedName>
</protein>